<evidence type="ECO:0000313" key="3">
    <source>
        <dbReference type="EMBL" id="KAH7358629.1"/>
    </source>
</evidence>
<comment type="caution">
    <text evidence="3">The sequence shown here is derived from an EMBL/GenBank/DDBJ whole genome shotgun (WGS) entry which is preliminary data.</text>
</comment>
<evidence type="ECO:0000256" key="1">
    <source>
        <dbReference type="SAM" id="MobiDB-lite"/>
    </source>
</evidence>
<protein>
    <submittedName>
        <fullName evidence="3">Uncharacterized protein</fullName>
    </submittedName>
</protein>
<evidence type="ECO:0000256" key="2">
    <source>
        <dbReference type="SAM" id="SignalP"/>
    </source>
</evidence>
<feature type="chain" id="PRO_5035478212" evidence="2">
    <location>
        <begin position="19"/>
        <end position="253"/>
    </location>
</feature>
<feature type="region of interest" description="Disordered" evidence="1">
    <location>
        <begin position="169"/>
        <end position="209"/>
    </location>
</feature>
<dbReference type="AlphaFoldDB" id="A0A8K0TCY0"/>
<evidence type="ECO:0000313" key="4">
    <source>
        <dbReference type="Proteomes" id="UP000813385"/>
    </source>
</evidence>
<dbReference type="Proteomes" id="UP000813385">
    <property type="component" value="Unassembled WGS sequence"/>
</dbReference>
<sequence>MGAGTLCLLTHAPIKCLAVCLLAPGPTKVAVVLVVDYLAWLPDTVGSRRIRADAVVALQPPAPPLCGRVLDESGGHGGHVRKQPQTEKQPSCVLGEVGRNAGDDCKLWNRPKEWPQAKGAMTNAWRAAPHAGTRQRARKVAEKRKRQMRWSSRSGSWLCIIQREAGNQAHRDLDPGGRDRSRIVVTGPEEREPHGTDDGNEIPKRPPAWPGTGRLFVAHAPQPGCLAVIGSWRAQLASLQVHPPPRGSRLGLS</sequence>
<keyword evidence="4" id="KW-1185">Reference proteome</keyword>
<reference evidence="3" key="1">
    <citation type="journal article" date="2021" name="Nat. Commun.">
        <title>Genetic determinants of endophytism in the Arabidopsis root mycobiome.</title>
        <authorList>
            <person name="Mesny F."/>
            <person name="Miyauchi S."/>
            <person name="Thiergart T."/>
            <person name="Pickel B."/>
            <person name="Atanasova L."/>
            <person name="Karlsson M."/>
            <person name="Huettel B."/>
            <person name="Barry K.W."/>
            <person name="Haridas S."/>
            <person name="Chen C."/>
            <person name="Bauer D."/>
            <person name="Andreopoulos W."/>
            <person name="Pangilinan J."/>
            <person name="LaButti K."/>
            <person name="Riley R."/>
            <person name="Lipzen A."/>
            <person name="Clum A."/>
            <person name="Drula E."/>
            <person name="Henrissat B."/>
            <person name="Kohler A."/>
            <person name="Grigoriev I.V."/>
            <person name="Martin F.M."/>
            <person name="Hacquard S."/>
        </authorList>
    </citation>
    <scope>NUCLEOTIDE SEQUENCE</scope>
    <source>
        <strain evidence="3">MPI-CAGE-AT-0016</strain>
    </source>
</reference>
<feature type="region of interest" description="Disordered" evidence="1">
    <location>
        <begin position="71"/>
        <end position="91"/>
    </location>
</feature>
<dbReference type="EMBL" id="JAGPXD010000004">
    <property type="protein sequence ID" value="KAH7358629.1"/>
    <property type="molecule type" value="Genomic_DNA"/>
</dbReference>
<keyword evidence="2" id="KW-0732">Signal</keyword>
<name>A0A8K0TCY0_9PEZI</name>
<proteinExistence type="predicted"/>
<accession>A0A8K0TCY0</accession>
<gene>
    <name evidence="3" type="ORF">B0T11DRAFT_355261</name>
</gene>
<organism evidence="3 4">
    <name type="scientific">Plectosphaerella cucumerina</name>
    <dbReference type="NCBI Taxonomy" id="40658"/>
    <lineage>
        <taxon>Eukaryota</taxon>
        <taxon>Fungi</taxon>
        <taxon>Dikarya</taxon>
        <taxon>Ascomycota</taxon>
        <taxon>Pezizomycotina</taxon>
        <taxon>Sordariomycetes</taxon>
        <taxon>Hypocreomycetidae</taxon>
        <taxon>Glomerellales</taxon>
        <taxon>Plectosphaerellaceae</taxon>
        <taxon>Plectosphaerella</taxon>
    </lineage>
</organism>
<feature type="compositionally biased region" description="Basic and acidic residues" evidence="1">
    <location>
        <begin position="169"/>
        <end position="204"/>
    </location>
</feature>
<feature type="signal peptide" evidence="2">
    <location>
        <begin position="1"/>
        <end position="18"/>
    </location>
</feature>